<protein>
    <submittedName>
        <fullName evidence="1">Uncharacterized protein</fullName>
    </submittedName>
</protein>
<sequence length="91" mass="9700">MEVLEEYMNIGIRVDEYGGGGFEADDMSSGEELPLIGSPVDLSKVQAVLLLLGGSEMASYASSSDSLALQSTKSVDNDAFTRLSFHGELHL</sequence>
<reference evidence="2" key="1">
    <citation type="journal article" date="2023" name="Proc. Natl. Acad. Sci. U.S.A.">
        <title>Genomic and structural basis for evolution of tropane alkaloid biosynthesis.</title>
        <authorList>
            <person name="Wanga Y.-J."/>
            <person name="Taina T."/>
            <person name="Yua J.-Y."/>
            <person name="Lia J."/>
            <person name="Xua B."/>
            <person name="Chenc J."/>
            <person name="D'Auriad J.C."/>
            <person name="Huanga J.-P."/>
            <person name="Huanga S.-X."/>
        </authorList>
    </citation>
    <scope>NUCLEOTIDE SEQUENCE [LARGE SCALE GENOMIC DNA]</scope>
    <source>
        <strain evidence="2">cv. KIB-2019</strain>
    </source>
</reference>
<proteinExistence type="predicted"/>
<gene>
    <name evidence="1" type="ORF">K7X08_036766</name>
</gene>
<organism evidence="1 2">
    <name type="scientific">Anisodus acutangulus</name>
    <dbReference type="NCBI Taxonomy" id="402998"/>
    <lineage>
        <taxon>Eukaryota</taxon>
        <taxon>Viridiplantae</taxon>
        <taxon>Streptophyta</taxon>
        <taxon>Embryophyta</taxon>
        <taxon>Tracheophyta</taxon>
        <taxon>Spermatophyta</taxon>
        <taxon>Magnoliopsida</taxon>
        <taxon>eudicotyledons</taxon>
        <taxon>Gunneridae</taxon>
        <taxon>Pentapetalae</taxon>
        <taxon>asterids</taxon>
        <taxon>lamiids</taxon>
        <taxon>Solanales</taxon>
        <taxon>Solanaceae</taxon>
        <taxon>Solanoideae</taxon>
        <taxon>Hyoscyameae</taxon>
        <taxon>Anisodus</taxon>
    </lineage>
</organism>
<dbReference type="EMBL" id="JAJAGQ010000022">
    <property type="protein sequence ID" value="KAJ8529931.1"/>
    <property type="molecule type" value="Genomic_DNA"/>
</dbReference>
<name>A0A9Q1QWL0_9SOLA</name>
<dbReference type="AlphaFoldDB" id="A0A9Q1QWL0"/>
<dbReference type="Proteomes" id="UP001152561">
    <property type="component" value="Unassembled WGS sequence"/>
</dbReference>
<keyword evidence="2" id="KW-1185">Reference proteome</keyword>
<comment type="caution">
    <text evidence="1">The sequence shown here is derived from an EMBL/GenBank/DDBJ whole genome shotgun (WGS) entry which is preliminary data.</text>
</comment>
<evidence type="ECO:0000313" key="1">
    <source>
        <dbReference type="EMBL" id="KAJ8529931.1"/>
    </source>
</evidence>
<accession>A0A9Q1QWL0</accession>
<evidence type="ECO:0000313" key="2">
    <source>
        <dbReference type="Proteomes" id="UP001152561"/>
    </source>
</evidence>